<dbReference type="AlphaFoldDB" id="R4YPK4"/>
<sequence length="79" mass="8782">MFDSKFDDPFLIDSNDCEGLSPNAIEAINKYGLEYTVSKIPADRASDDWIASGGMVVFEFRAREYPSVMIQTGNNPDVV</sequence>
<name>R4YPK4_OLEAN</name>
<dbReference type="Proteomes" id="UP000032749">
    <property type="component" value="Chromosome"/>
</dbReference>
<dbReference type="EMBL" id="FO203512">
    <property type="protein sequence ID" value="CCK76967.1"/>
    <property type="molecule type" value="Genomic_DNA"/>
</dbReference>
<gene>
    <name evidence="1" type="ORF">OLEAN_C27910</name>
</gene>
<evidence type="ECO:0000313" key="1">
    <source>
        <dbReference type="EMBL" id="CCK76967.1"/>
    </source>
</evidence>
<keyword evidence="2" id="KW-1185">Reference proteome</keyword>
<protein>
    <submittedName>
        <fullName evidence="1">Uncharacterized protein</fullName>
    </submittedName>
</protein>
<evidence type="ECO:0000313" key="2">
    <source>
        <dbReference type="Proteomes" id="UP000032749"/>
    </source>
</evidence>
<dbReference type="HOGENOM" id="CLU_2602567_0_0_6"/>
<organism evidence="1 2">
    <name type="scientific">Oleispira antarctica RB-8</name>
    <dbReference type="NCBI Taxonomy" id="698738"/>
    <lineage>
        <taxon>Bacteria</taxon>
        <taxon>Pseudomonadati</taxon>
        <taxon>Pseudomonadota</taxon>
        <taxon>Gammaproteobacteria</taxon>
        <taxon>Oceanospirillales</taxon>
        <taxon>Oceanospirillaceae</taxon>
        <taxon>Oleispira</taxon>
    </lineage>
</organism>
<accession>R4YPK4</accession>
<dbReference type="KEGG" id="oai:OLEAN_C27910"/>
<reference evidence="1 2" key="1">
    <citation type="journal article" date="2013" name="Nat. Commun.">
        <title>Genome sequence and functional genomic analysis of the oil-degrading bacterium Oleispira antarctica.</title>
        <authorList>
            <person name="Kube M."/>
            <person name="Chernikova T.N."/>
            <person name="Al-Ramahi Y."/>
            <person name="Beloqui A."/>
            <person name="Lopez-Cortez N."/>
            <person name="Guazzaroni M.E."/>
            <person name="Heipieper H.J."/>
            <person name="Klages S."/>
            <person name="Kotsyurbenko O.R."/>
            <person name="Langer I."/>
            <person name="Nechitaylo T.Y."/>
            <person name="Lunsdorf H."/>
            <person name="Fernandez M."/>
            <person name="Juarez S."/>
            <person name="Ciordia S."/>
            <person name="Singer A."/>
            <person name="Kagan O."/>
            <person name="Egorova O."/>
            <person name="Petit P.A."/>
            <person name="Stogios P."/>
            <person name="Kim Y."/>
            <person name="Tchigvintsev A."/>
            <person name="Flick R."/>
            <person name="Denaro R."/>
            <person name="Genovese M."/>
            <person name="Albar J.P."/>
            <person name="Reva O.N."/>
            <person name="Martinez-Gomariz M."/>
            <person name="Tran H."/>
            <person name="Ferrer M."/>
            <person name="Savchenko A."/>
            <person name="Yakunin A.F."/>
            <person name="Yakimov M.M."/>
            <person name="Golyshina O.V."/>
            <person name="Reinhardt R."/>
            <person name="Golyshin P.N."/>
        </authorList>
    </citation>
    <scope>NUCLEOTIDE SEQUENCE [LARGE SCALE GENOMIC DNA]</scope>
</reference>
<proteinExistence type="predicted"/>